<dbReference type="EMBL" id="KQ964291">
    <property type="protein sequence ID" value="KXJ85204.1"/>
    <property type="molecule type" value="Genomic_DNA"/>
</dbReference>
<feature type="compositionally biased region" description="Polar residues" evidence="1">
    <location>
        <begin position="62"/>
        <end position="79"/>
    </location>
</feature>
<feature type="non-terminal residue" evidence="2">
    <location>
        <position position="296"/>
    </location>
</feature>
<dbReference type="InParanoid" id="A0A136IK09"/>
<organism evidence="2 3">
    <name type="scientific">Microdochium bolleyi</name>
    <dbReference type="NCBI Taxonomy" id="196109"/>
    <lineage>
        <taxon>Eukaryota</taxon>
        <taxon>Fungi</taxon>
        <taxon>Dikarya</taxon>
        <taxon>Ascomycota</taxon>
        <taxon>Pezizomycotina</taxon>
        <taxon>Sordariomycetes</taxon>
        <taxon>Xylariomycetidae</taxon>
        <taxon>Xylariales</taxon>
        <taxon>Microdochiaceae</taxon>
        <taxon>Microdochium</taxon>
    </lineage>
</organism>
<evidence type="ECO:0000256" key="1">
    <source>
        <dbReference type="SAM" id="MobiDB-lite"/>
    </source>
</evidence>
<reference evidence="3" key="1">
    <citation type="submission" date="2016-02" db="EMBL/GenBank/DDBJ databases">
        <title>Draft genome sequence of Microdochium bolleyi, a fungal endophyte of beachgrass.</title>
        <authorList>
            <consortium name="DOE Joint Genome Institute"/>
            <person name="David A.S."/>
            <person name="May G."/>
            <person name="Haridas S."/>
            <person name="Lim J."/>
            <person name="Wang M."/>
            <person name="Labutti K."/>
            <person name="Lipzen A."/>
            <person name="Barry K."/>
            <person name="Grigoriev I.V."/>
        </authorList>
    </citation>
    <scope>NUCLEOTIDE SEQUENCE [LARGE SCALE GENOMIC DNA]</scope>
    <source>
        <strain evidence="3">J235TASD1</strain>
    </source>
</reference>
<proteinExistence type="predicted"/>
<evidence type="ECO:0000313" key="3">
    <source>
        <dbReference type="Proteomes" id="UP000070501"/>
    </source>
</evidence>
<name>A0A136IK09_9PEZI</name>
<gene>
    <name evidence="2" type="ORF">Micbo1qcDRAFT_210174</name>
</gene>
<dbReference type="AlphaFoldDB" id="A0A136IK09"/>
<protein>
    <submittedName>
        <fullName evidence="2">Uncharacterized protein</fullName>
    </submittedName>
</protein>
<evidence type="ECO:0000313" key="2">
    <source>
        <dbReference type="EMBL" id="KXJ85204.1"/>
    </source>
</evidence>
<keyword evidence="3" id="KW-1185">Reference proteome</keyword>
<sequence>MQLNAPMYTSGFFTVERSPVHKAASFPTAILPPSTTIGSLAKQVCPSIDTFLPPFQSEEDTNITMSGKTSSDAKGKSTTKQKIEMIPGASPGESFVIKAAAGLKRNSLPTAPTTLTSQFLRDIFEGSAEAPAYISRNPTVTIAVSRDGDIPEIPPNSYEPHPIFAARLPQGDFEFYGTQAAPRLFGFFRYRLQHAWLDDLMLTDALRIAAMNVPKSEIYTPKQILYPNGERPYQIPATMIEDIRAHNPKLVMLGWYAEAHWALVLVHRPTGSVYIFDTMPQKSAAQASVWIKHLKR</sequence>
<dbReference type="Proteomes" id="UP000070501">
    <property type="component" value="Unassembled WGS sequence"/>
</dbReference>
<accession>A0A136IK09</accession>
<feature type="region of interest" description="Disordered" evidence="1">
    <location>
        <begin position="57"/>
        <end position="79"/>
    </location>
</feature>